<dbReference type="InterPro" id="IPR035437">
    <property type="entry name" value="SNase_OB-fold_sf"/>
</dbReference>
<dbReference type="SUPFAM" id="SSF63748">
    <property type="entry name" value="Tudor/PWWP/MBT"/>
    <property type="match status" value="4"/>
</dbReference>
<dbReference type="STRING" id="7222.B4JEZ9"/>
<dbReference type="PANTHER" id="PTHR16442:SF1">
    <property type="entry name" value="RING FINGER PROTEIN 17"/>
    <property type="match status" value="1"/>
</dbReference>
<feature type="region of interest" description="Disordered" evidence="1">
    <location>
        <begin position="1269"/>
        <end position="1316"/>
    </location>
</feature>
<feature type="compositionally biased region" description="Acidic residues" evidence="1">
    <location>
        <begin position="1273"/>
        <end position="1312"/>
    </location>
</feature>
<accession>B4JEZ9</accession>
<dbReference type="HOGENOM" id="CLU_244339_0_0_1"/>
<dbReference type="Gene3D" id="2.40.50.90">
    <property type="match status" value="4"/>
</dbReference>
<dbReference type="PANTHER" id="PTHR16442">
    <property type="entry name" value="RING FINGER PROTEIN 17"/>
    <property type="match status" value="1"/>
</dbReference>
<gene>
    <name evidence="3" type="primary">Dgri\GH18351</name>
    <name evidence="3" type="ORF">Dgri_GH18351</name>
</gene>
<dbReference type="Gene3D" id="2.30.30.140">
    <property type="match status" value="5"/>
</dbReference>
<dbReference type="CDD" id="cd20379">
    <property type="entry name" value="Tudor_dTUD-like"/>
    <property type="match status" value="2"/>
</dbReference>
<sequence length="1558" mass="177231">MVVKNSKKNLAAFAGETLVKISNCFRLLHGQLQNAELQVIEMLREASLPQQMQLDMAMSQLNGYATVLKSLKQMLQSGCEVPQDIWLKDVICLANEHMEKMPTQVHVTKSSNNPYQFRCTMDNISTIFETHFECKFVDPQIEVRFYNEYDRQSVILDYNSALSSFGNNCWPGQRTKTISARGKQQMRVPPNNIKESISLMNISWGSERNAQQPEFVQTFSGIDISRGNESAANAMAVARHHVGDWFRTDAHVYVRTIKSPEDFYVQCIRAAHCIREQLAAFAQSDACRPPSVIVVGQQYITCHSHSEMHRALVSQKADQRDNYHVFLPDIGLNCEVHYSKFLELPECLANLPFAAVHCSLKQLMPSDGCDWKPEAGAFLKQLVKNFPVQITVLRILGPELYEIDLITKNYESKISVRESFLYTGLARASEDYATALIPRPLPLIALQSQRLPQFLPRVGDVLKVQMLHIQHPQEFYVMPHELERKRCEMQQKLQCFMDRMSLTRLEPIYLGRLHLGCVVQLDGEWHRGCIVEMLPKGFVAVRLVDIGVSHKLYWGNLFVLPKEFWCKELAIKCRLADVETLQEHNYTWTPSAIAAFKQITSNPQLQLEVTFMADEVTHVALHHTRSSGGDSINVAAVLIDQNHCQSNGESSKVRQPLLQRQSQLDADMLNLIQQSKGYLEQPLPVKTDSKLNRSAIQVLHVQHPNEFYVTLAHFMPAIADLRQTVQAAAEEMYEMCSPKTVWQPGEMCYVNTRAYADFEPLWHRGEIVSSNGDDYLKYNVRLRDIGELALGLRGSSLVIMDEHLGRVSNSAIRCDLYGIAPNGDKWSPEAIEFFKTQLQAYSSLKVSGHGREGDSLMVTLWGASTEISGPFSPARITYTSINAALVQAGWAVSYHNKQSLDISSTLTAGTGSNGTLSEDPNSDDEKILIEKYNKFSERNRSQQDALPNLGLEHYDEMLPPELLYDLNISAFIGCTKAPPAWLQPRECNKSLFTAMPTYVNYNCEIYLSLTSDAPFMHKMRRLMLDHFKPMLKHLDPTTYVVGQPVVAIYHLDNFFYRGIVISEQNALGEHKVYYVDYGNEELVLPSEMVPFAPFPHVNAMCWPITIHGVQPIQNKYTLKAIDIVHRSVVMKLSNVRVVQAKGINGLPQCQIKVCDMDISTMMVNNKLAAPLQQKDEQLIKQQKRENALQSFKLFDELLELGRMKPKAKVVAAQNNTMAQPPPAKKKYLMNSKEMKKYLMNSTAMMQQMEYEEDFDCKDAAKQQLQTSVNFENDGSDNDDENDNNEEETLADGFSDDNTIESDEGIANEDDENITVPDLDPALNQLRHSFQLRCKEMSGSAHFSPMDTSTQHSYNDSIDGIKPQCLPTGVNSFPCSIDKVLSALELQISPQITEFSKQKMALARETSALITDAAQLVPVRVDALCLARYTLDNKWYRAIVKELHQINQKATVCYIDFPDIEMVPYVDLKVMPKQLFMFPLRSFHVKLHGVKLNTKYTDSFARSKLQQYLYHYPTVFACVHYPLVRHGNMFEIDLFEDKYKKELIYQPLIDSRIYLPHNS</sequence>
<evidence type="ECO:0000256" key="1">
    <source>
        <dbReference type="SAM" id="MobiDB-lite"/>
    </source>
</evidence>
<dbReference type="InParanoid" id="B4JEZ9"/>
<dbReference type="OMA" id="ARVHYPL"/>
<name>B4JEZ9_DROGR</name>
<dbReference type="Pfam" id="PF00567">
    <property type="entry name" value="TUDOR"/>
    <property type="match status" value="4"/>
</dbReference>
<dbReference type="InterPro" id="IPR002999">
    <property type="entry name" value="Tudor"/>
</dbReference>
<evidence type="ECO:0000313" key="3">
    <source>
        <dbReference type="EMBL" id="EDV93280.1"/>
    </source>
</evidence>
<dbReference type="eggNOG" id="KOG2039">
    <property type="taxonomic scope" value="Eukaryota"/>
</dbReference>
<feature type="domain" description="Tudor" evidence="2">
    <location>
        <begin position="1417"/>
        <end position="1477"/>
    </location>
</feature>
<dbReference type="Proteomes" id="UP000001070">
    <property type="component" value="Unassembled WGS sequence"/>
</dbReference>
<evidence type="ECO:0000313" key="4">
    <source>
        <dbReference type="Proteomes" id="UP000001070"/>
    </source>
</evidence>
<evidence type="ECO:0000259" key="2">
    <source>
        <dbReference type="PROSITE" id="PS50304"/>
    </source>
</evidence>
<organism evidence="4">
    <name type="scientific">Drosophila grimshawi</name>
    <name type="common">Hawaiian fruit fly</name>
    <name type="synonym">Idiomyia grimshawi</name>
    <dbReference type="NCBI Taxonomy" id="7222"/>
    <lineage>
        <taxon>Eukaryota</taxon>
        <taxon>Metazoa</taxon>
        <taxon>Ecdysozoa</taxon>
        <taxon>Arthropoda</taxon>
        <taxon>Hexapoda</taxon>
        <taxon>Insecta</taxon>
        <taxon>Pterygota</taxon>
        <taxon>Neoptera</taxon>
        <taxon>Endopterygota</taxon>
        <taxon>Diptera</taxon>
        <taxon>Brachycera</taxon>
        <taxon>Muscomorpha</taxon>
        <taxon>Ephydroidea</taxon>
        <taxon>Drosophilidae</taxon>
        <taxon>Drosophila</taxon>
        <taxon>Hawaiian Drosophila</taxon>
    </lineage>
</organism>
<dbReference type="GO" id="GO:0005737">
    <property type="term" value="C:cytoplasm"/>
    <property type="evidence" value="ECO:0007669"/>
    <property type="project" value="UniProtKB-ARBA"/>
</dbReference>
<dbReference type="PhylomeDB" id="B4JEZ9"/>
<proteinExistence type="predicted"/>
<dbReference type="SMART" id="SM00333">
    <property type="entry name" value="TUDOR"/>
    <property type="match status" value="4"/>
</dbReference>
<feature type="domain" description="Tudor" evidence="2">
    <location>
        <begin position="1038"/>
        <end position="1098"/>
    </location>
</feature>
<keyword evidence="4" id="KW-1185">Reference proteome</keyword>
<dbReference type="FunCoup" id="B4JEZ9">
    <property type="interactions" value="3"/>
</dbReference>
<reference evidence="3 4" key="1">
    <citation type="journal article" date="2007" name="Nature">
        <title>Evolution of genes and genomes on the Drosophila phylogeny.</title>
        <authorList>
            <consortium name="Drosophila 12 Genomes Consortium"/>
            <person name="Clark A.G."/>
            <person name="Eisen M.B."/>
            <person name="Smith D.R."/>
            <person name="Bergman C.M."/>
            <person name="Oliver B."/>
            <person name="Markow T.A."/>
            <person name="Kaufman T.C."/>
            <person name="Kellis M."/>
            <person name="Gelbart W."/>
            <person name="Iyer V.N."/>
            <person name="Pollard D.A."/>
            <person name="Sackton T.B."/>
            <person name="Larracuente A.M."/>
            <person name="Singh N.D."/>
            <person name="Abad J.P."/>
            <person name="Abt D.N."/>
            <person name="Adryan B."/>
            <person name="Aguade M."/>
            <person name="Akashi H."/>
            <person name="Anderson W.W."/>
            <person name="Aquadro C.F."/>
            <person name="Ardell D.H."/>
            <person name="Arguello R."/>
            <person name="Artieri C.G."/>
            <person name="Barbash D.A."/>
            <person name="Barker D."/>
            <person name="Barsanti P."/>
            <person name="Batterham P."/>
            <person name="Batzoglou S."/>
            <person name="Begun D."/>
            <person name="Bhutkar A."/>
            <person name="Blanco E."/>
            <person name="Bosak S.A."/>
            <person name="Bradley R.K."/>
            <person name="Brand A.D."/>
            <person name="Brent M.R."/>
            <person name="Brooks A.N."/>
            <person name="Brown R.H."/>
            <person name="Butlin R.K."/>
            <person name="Caggese C."/>
            <person name="Calvi B.R."/>
            <person name="Bernardo de Carvalho A."/>
            <person name="Caspi A."/>
            <person name="Castrezana S."/>
            <person name="Celniker S.E."/>
            <person name="Chang J.L."/>
            <person name="Chapple C."/>
            <person name="Chatterji S."/>
            <person name="Chinwalla A."/>
            <person name="Civetta A."/>
            <person name="Clifton S.W."/>
            <person name="Comeron J.M."/>
            <person name="Costello J.C."/>
            <person name="Coyne J.A."/>
            <person name="Daub J."/>
            <person name="David R.G."/>
            <person name="Delcher A.L."/>
            <person name="Delehaunty K."/>
            <person name="Do C.B."/>
            <person name="Ebling H."/>
            <person name="Edwards K."/>
            <person name="Eickbush T."/>
            <person name="Evans J.D."/>
            <person name="Filipski A."/>
            <person name="Findeiss S."/>
            <person name="Freyhult E."/>
            <person name="Fulton L."/>
            <person name="Fulton R."/>
            <person name="Garcia A.C."/>
            <person name="Gardiner A."/>
            <person name="Garfield D.A."/>
            <person name="Garvin B.E."/>
            <person name="Gibson G."/>
            <person name="Gilbert D."/>
            <person name="Gnerre S."/>
            <person name="Godfrey J."/>
            <person name="Good R."/>
            <person name="Gotea V."/>
            <person name="Gravely B."/>
            <person name="Greenberg A.J."/>
            <person name="Griffiths-Jones S."/>
            <person name="Gross S."/>
            <person name="Guigo R."/>
            <person name="Gustafson E.A."/>
            <person name="Haerty W."/>
            <person name="Hahn M.W."/>
            <person name="Halligan D.L."/>
            <person name="Halpern A.L."/>
            <person name="Halter G.M."/>
            <person name="Han M.V."/>
            <person name="Heger A."/>
            <person name="Hillier L."/>
            <person name="Hinrichs A.S."/>
            <person name="Holmes I."/>
            <person name="Hoskins R.A."/>
            <person name="Hubisz M.J."/>
            <person name="Hultmark D."/>
            <person name="Huntley M.A."/>
            <person name="Jaffe D.B."/>
            <person name="Jagadeeshan S."/>
            <person name="Jeck W.R."/>
            <person name="Johnson J."/>
            <person name="Jones C.D."/>
            <person name="Jordan W.C."/>
            <person name="Karpen G.H."/>
            <person name="Kataoka E."/>
            <person name="Keightley P.D."/>
            <person name="Kheradpour P."/>
            <person name="Kirkness E.F."/>
            <person name="Koerich L.B."/>
            <person name="Kristiansen K."/>
            <person name="Kudrna D."/>
            <person name="Kulathinal R.J."/>
            <person name="Kumar S."/>
            <person name="Kwok R."/>
            <person name="Lander E."/>
            <person name="Langley C.H."/>
            <person name="Lapoint R."/>
            <person name="Lazzaro B.P."/>
            <person name="Lee S.J."/>
            <person name="Levesque L."/>
            <person name="Li R."/>
            <person name="Lin C.F."/>
            <person name="Lin M.F."/>
            <person name="Lindblad-Toh K."/>
            <person name="Llopart A."/>
            <person name="Long M."/>
            <person name="Low L."/>
            <person name="Lozovsky E."/>
            <person name="Lu J."/>
            <person name="Luo M."/>
            <person name="Machado C.A."/>
            <person name="Makalowski W."/>
            <person name="Marzo M."/>
            <person name="Matsuda M."/>
            <person name="Matzkin L."/>
            <person name="McAllister B."/>
            <person name="McBride C.S."/>
            <person name="McKernan B."/>
            <person name="McKernan K."/>
            <person name="Mendez-Lago M."/>
            <person name="Minx P."/>
            <person name="Mollenhauer M.U."/>
            <person name="Montooth K."/>
            <person name="Mount S.M."/>
            <person name="Mu X."/>
            <person name="Myers E."/>
            <person name="Negre B."/>
            <person name="Newfeld S."/>
            <person name="Nielsen R."/>
            <person name="Noor M.A."/>
            <person name="O'Grady P."/>
            <person name="Pachter L."/>
            <person name="Papaceit M."/>
            <person name="Parisi M.J."/>
            <person name="Parisi M."/>
            <person name="Parts L."/>
            <person name="Pedersen J.S."/>
            <person name="Pesole G."/>
            <person name="Phillippy A.M."/>
            <person name="Ponting C.P."/>
            <person name="Pop M."/>
            <person name="Porcelli D."/>
            <person name="Powell J.R."/>
            <person name="Prohaska S."/>
            <person name="Pruitt K."/>
            <person name="Puig M."/>
            <person name="Quesneville H."/>
            <person name="Ram K.R."/>
            <person name="Rand D."/>
            <person name="Rasmussen M.D."/>
            <person name="Reed L.K."/>
            <person name="Reenan R."/>
            <person name="Reily A."/>
            <person name="Remington K.A."/>
            <person name="Rieger T.T."/>
            <person name="Ritchie M.G."/>
            <person name="Robin C."/>
            <person name="Rogers Y.H."/>
            <person name="Rohde C."/>
            <person name="Rozas J."/>
            <person name="Rubenfield M.J."/>
            <person name="Ruiz A."/>
            <person name="Russo S."/>
            <person name="Salzberg S.L."/>
            <person name="Sanchez-Gracia A."/>
            <person name="Saranga D.J."/>
            <person name="Sato H."/>
            <person name="Schaeffer S.W."/>
            <person name="Schatz M.C."/>
            <person name="Schlenke T."/>
            <person name="Schwartz R."/>
            <person name="Segarra C."/>
            <person name="Singh R.S."/>
            <person name="Sirot L."/>
            <person name="Sirota M."/>
            <person name="Sisneros N.B."/>
            <person name="Smith C.D."/>
            <person name="Smith T.F."/>
            <person name="Spieth J."/>
            <person name="Stage D.E."/>
            <person name="Stark A."/>
            <person name="Stephan W."/>
            <person name="Strausberg R.L."/>
            <person name="Strempel S."/>
            <person name="Sturgill D."/>
            <person name="Sutton G."/>
            <person name="Sutton G.G."/>
            <person name="Tao W."/>
            <person name="Teichmann S."/>
            <person name="Tobari Y.N."/>
            <person name="Tomimura Y."/>
            <person name="Tsolas J.M."/>
            <person name="Valente V.L."/>
            <person name="Venter E."/>
            <person name="Venter J.C."/>
            <person name="Vicario S."/>
            <person name="Vieira F.G."/>
            <person name="Vilella A.J."/>
            <person name="Villasante A."/>
            <person name="Walenz B."/>
            <person name="Wang J."/>
            <person name="Wasserman M."/>
            <person name="Watts T."/>
            <person name="Wilson D."/>
            <person name="Wilson R.K."/>
            <person name="Wing R.A."/>
            <person name="Wolfner M.F."/>
            <person name="Wong A."/>
            <person name="Wong G.K."/>
            <person name="Wu C.I."/>
            <person name="Wu G."/>
            <person name="Yamamoto D."/>
            <person name="Yang H.P."/>
            <person name="Yang S.P."/>
            <person name="Yorke J.A."/>
            <person name="Yoshida K."/>
            <person name="Zdobnov E."/>
            <person name="Zhang P."/>
            <person name="Zhang Y."/>
            <person name="Zimin A.V."/>
            <person name="Baldwin J."/>
            <person name="Abdouelleil A."/>
            <person name="Abdulkadir J."/>
            <person name="Abebe A."/>
            <person name="Abera B."/>
            <person name="Abreu J."/>
            <person name="Acer S.C."/>
            <person name="Aftuck L."/>
            <person name="Alexander A."/>
            <person name="An P."/>
            <person name="Anderson E."/>
            <person name="Anderson S."/>
            <person name="Arachi H."/>
            <person name="Azer M."/>
            <person name="Bachantsang P."/>
            <person name="Barry A."/>
            <person name="Bayul T."/>
            <person name="Berlin A."/>
            <person name="Bessette D."/>
            <person name="Bloom T."/>
            <person name="Blye J."/>
            <person name="Boguslavskiy L."/>
            <person name="Bonnet C."/>
            <person name="Boukhgalter B."/>
            <person name="Bourzgui I."/>
            <person name="Brown A."/>
            <person name="Cahill P."/>
            <person name="Channer S."/>
            <person name="Cheshatsang Y."/>
            <person name="Chuda L."/>
            <person name="Citroen M."/>
            <person name="Collymore A."/>
            <person name="Cooke P."/>
            <person name="Costello M."/>
            <person name="D'Aco K."/>
            <person name="Daza R."/>
            <person name="De Haan G."/>
            <person name="DeGray S."/>
            <person name="DeMaso C."/>
            <person name="Dhargay N."/>
            <person name="Dooley K."/>
            <person name="Dooley E."/>
            <person name="Doricent M."/>
            <person name="Dorje P."/>
            <person name="Dorjee K."/>
            <person name="Dupes A."/>
            <person name="Elong R."/>
            <person name="Falk J."/>
            <person name="Farina A."/>
            <person name="Faro S."/>
            <person name="Ferguson D."/>
            <person name="Fisher S."/>
            <person name="Foley C.D."/>
            <person name="Franke A."/>
            <person name="Friedrich D."/>
            <person name="Gadbois L."/>
            <person name="Gearin G."/>
            <person name="Gearin C.R."/>
            <person name="Giannoukos G."/>
            <person name="Goode T."/>
            <person name="Graham J."/>
            <person name="Grandbois E."/>
            <person name="Grewal S."/>
            <person name="Gyaltsen K."/>
            <person name="Hafez N."/>
            <person name="Hagos B."/>
            <person name="Hall J."/>
            <person name="Henson C."/>
            <person name="Hollinger A."/>
            <person name="Honan T."/>
            <person name="Huard M.D."/>
            <person name="Hughes L."/>
            <person name="Hurhula B."/>
            <person name="Husby M.E."/>
            <person name="Kamat A."/>
            <person name="Kanga B."/>
            <person name="Kashin S."/>
            <person name="Khazanovich D."/>
            <person name="Kisner P."/>
            <person name="Lance K."/>
            <person name="Lara M."/>
            <person name="Lee W."/>
            <person name="Lennon N."/>
            <person name="Letendre F."/>
            <person name="LeVine R."/>
            <person name="Lipovsky A."/>
            <person name="Liu X."/>
            <person name="Liu J."/>
            <person name="Liu S."/>
            <person name="Lokyitsang T."/>
            <person name="Lokyitsang Y."/>
            <person name="Lubonja R."/>
            <person name="Lui A."/>
            <person name="MacDonald P."/>
            <person name="Magnisalis V."/>
            <person name="Maru K."/>
            <person name="Matthews C."/>
            <person name="McCusker W."/>
            <person name="McDonough S."/>
            <person name="Mehta T."/>
            <person name="Meldrim J."/>
            <person name="Meneus L."/>
            <person name="Mihai O."/>
            <person name="Mihalev A."/>
            <person name="Mihova T."/>
            <person name="Mittelman R."/>
            <person name="Mlenga V."/>
            <person name="Montmayeur A."/>
            <person name="Mulrain L."/>
            <person name="Navidi A."/>
            <person name="Naylor J."/>
            <person name="Negash T."/>
            <person name="Nguyen T."/>
            <person name="Nguyen N."/>
            <person name="Nicol R."/>
            <person name="Norbu C."/>
            <person name="Norbu N."/>
            <person name="Novod N."/>
            <person name="O'Neill B."/>
            <person name="Osman S."/>
            <person name="Markiewicz E."/>
            <person name="Oyono O.L."/>
            <person name="Patti C."/>
            <person name="Phunkhang P."/>
            <person name="Pierre F."/>
            <person name="Priest M."/>
            <person name="Raghuraman S."/>
            <person name="Rege F."/>
            <person name="Reyes R."/>
            <person name="Rise C."/>
            <person name="Rogov P."/>
            <person name="Ross K."/>
            <person name="Ryan E."/>
            <person name="Settipalli S."/>
            <person name="Shea T."/>
            <person name="Sherpa N."/>
            <person name="Shi L."/>
            <person name="Shih D."/>
            <person name="Sparrow T."/>
            <person name="Spaulding J."/>
            <person name="Stalker J."/>
            <person name="Stange-Thomann N."/>
            <person name="Stavropoulos S."/>
            <person name="Stone C."/>
            <person name="Strader C."/>
            <person name="Tesfaye S."/>
            <person name="Thomson T."/>
            <person name="Thoulutsang Y."/>
            <person name="Thoulutsang D."/>
            <person name="Topham K."/>
            <person name="Topping I."/>
            <person name="Tsamla T."/>
            <person name="Vassiliev H."/>
            <person name="Vo A."/>
            <person name="Wangchuk T."/>
            <person name="Wangdi T."/>
            <person name="Weiand M."/>
            <person name="Wilkinson J."/>
            <person name="Wilson A."/>
            <person name="Yadav S."/>
            <person name="Young G."/>
            <person name="Yu Q."/>
            <person name="Zembek L."/>
            <person name="Zhong D."/>
            <person name="Zimmer A."/>
            <person name="Zwirko Z."/>
            <person name="Jaffe D.B."/>
            <person name="Alvarez P."/>
            <person name="Brockman W."/>
            <person name="Butler J."/>
            <person name="Chin C."/>
            <person name="Gnerre S."/>
            <person name="Grabherr M."/>
            <person name="Kleber M."/>
            <person name="Mauceli E."/>
            <person name="MacCallum I."/>
        </authorList>
    </citation>
    <scope>NUCLEOTIDE SEQUENCE [LARGE SCALE GENOMIC DNA]</scope>
    <source>
        <strain evidence="4">Tucson 15287-2541.00</strain>
    </source>
</reference>
<protein>
    <submittedName>
        <fullName evidence="3">GH18351</fullName>
    </submittedName>
</protein>
<dbReference type="PROSITE" id="PS50304">
    <property type="entry name" value="TUDOR"/>
    <property type="match status" value="2"/>
</dbReference>
<dbReference type="OrthoDB" id="5800423at2759"/>
<dbReference type="EMBL" id="CH916369">
    <property type="protein sequence ID" value="EDV93280.1"/>
    <property type="molecule type" value="Genomic_DNA"/>
</dbReference>